<proteinExistence type="predicted"/>
<keyword evidence="1" id="KW-0472">Membrane</keyword>
<keyword evidence="1" id="KW-0812">Transmembrane</keyword>
<gene>
    <name evidence="2" type="ORF">DdX_16950</name>
</gene>
<protein>
    <recommendedName>
        <fullName evidence="4">F-box domain-containing protein</fullName>
    </recommendedName>
</protein>
<dbReference type="EMBL" id="JAKKPZ010000158">
    <property type="protein sequence ID" value="KAI1700039.1"/>
    <property type="molecule type" value="Genomic_DNA"/>
</dbReference>
<evidence type="ECO:0000313" key="2">
    <source>
        <dbReference type="EMBL" id="KAI1700039.1"/>
    </source>
</evidence>
<dbReference type="Proteomes" id="UP001201812">
    <property type="component" value="Unassembled WGS sequence"/>
</dbReference>
<evidence type="ECO:0000256" key="1">
    <source>
        <dbReference type="SAM" id="Phobius"/>
    </source>
</evidence>
<keyword evidence="3" id="KW-1185">Reference proteome</keyword>
<dbReference type="AlphaFoldDB" id="A0AAD4QW83"/>
<evidence type="ECO:0000313" key="3">
    <source>
        <dbReference type="Proteomes" id="UP001201812"/>
    </source>
</evidence>
<evidence type="ECO:0008006" key="4">
    <source>
        <dbReference type="Google" id="ProtNLM"/>
    </source>
</evidence>
<accession>A0AAD4QW83</accession>
<comment type="caution">
    <text evidence="2">The sequence shown here is derived from an EMBL/GenBank/DDBJ whole genome shotgun (WGS) entry which is preliminary data.</text>
</comment>
<keyword evidence="1" id="KW-1133">Transmembrane helix</keyword>
<reference evidence="2" key="1">
    <citation type="submission" date="2022-01" db="EMBL/GenBank/DDBJ databases">
        <title>Genome Sequence Resource for Two Populations of Ditylenchus destructor, the Migratory Endoparasitic Phytonematode.</title>
        <authorList>
            <person name="Zhang H."/>
            <person name="Lin R."/>
            <person name="Xie B."/>
        </authorList>
    </citation>
    <scope>NUCLEOTIDE SEQUENCE</scope>
    <source>
        <strain evidence="2">BazhouSP</strain>
    </source>
</reference>
<feature type="transmembrane region" description="Helical" evidence="1">
    <location>
        <begin position="12"/>
        <end position="34"/>
    </location>
</feature>
<sequence length="266" mass="30904">MENIPHTFIGYSPLFLIATLLIFAIFTISVLFILGQYRKKPFKVLRHPSVDLSPDTLHDILAFFDRKCLSRLRSVDSSFNRTIQREFANKPYLVLEKFSIEEFTNIKIVHERGRCIGEEETVDNILAEKFVRFKHADVECNDRDHVTHLLSTSEPWQTFDLKISAKFKLTKYNARRLAKCKNVNSISFSGRLTLLPELFLGNCLQLTISDDLFKTANSASVPWMKILDFLFRPNESYLVRNFLEIKTKNPPGAEEYLQFIDAMKQV</sequence>
<organism evidence="2 3">
    <name type="scientific">Ditylenchus destructor</name>
    <dbReference type="NCBI Taxonomy" id="166010"/>
    <lineage>
        <taxon>Eukaryota</taxon>
        <taxon>Metazoa</taxon>
        <taxon>Ecdysozoa</taxon>
        <taxon>Nematoda</taxon>
        <taxon>Chromadorea</taxon>
        <taxon>Rhabditida</taxon>
        <taxon>Tylenchina</taxon>
        <taxon>Tylenchomorpha</taxon>
        <taxon>Sphaerularioidea</taxon>
        <taxon>Anguinidae</taxon>
        <taxon>Anguininae</taxon>
        <taxon>Ditylenchus</taxon>
    </lineage>
</organism>
<name>A0AAD4QW83_9BILA</name>